<name>A0A6A6SRD8_9PLEO</name>
<dbReference type="AlphaFoldDB" id="A0A6A6SRD8"/>
<sequence length="408" mass="42545">MRSNNVIPYAFLSGAFANVLLEPSPAGSDPTITPAPRLPAELLRRQNDERFMGWLQYSSGAQWSSEDCNAGGTLYQSGDIWRCCSTTANGCGGPVGCISGSLIYDFGTTGTVTGESTYACSQVYTDSTESFYSICNTGFLFENTDDSSPQTNVFCGVSANNWSYYRQKPADPTTSGRVLESSSSTSASTTVTPDNNEPLATSPSAGQQSSTGTPAPAPKSESKAWIAGAVVGPIVGLALIGLGIWLCLRRRKNKNVATPAPTATAAGPGGAAPAPTYPGSPQAGDYYSPMAQNQQGGGGFMPYGVGVTEQKPQSNTYAYNAPQSPNAQGVAAPIQRSPQPQAYQHSEGPGSPQMLDSHLSNPMSYPQATGASSPVSPGGPPNTQPAERPFSSELESNERVPQAHGLRE</sequence>
<keyword evidence="2" id="KW-0472">Membrane</keyword>
<dbReference type="Proteomes" id="UP000799324">
    <property type="component" value="Unassembled WGS sequence"/>
</dbReference>
<feature type="compositionally biased region" description="Polar residues" evidence="1">
    <location>
        <begin position="358"/>
        <end position="369"/>
    </location>
</feature>
<feature type="region of interest" description="Disordered" evidence="1">
    <location>
        <begin position="170"/>
        <end position="220"/>
    </location>
</feature>
<evidence type="ECO:0000313" key="4">
    <source>
        <dbReference type="Proteomes" id="UP000799324"/>
    </source>
</evidence>
<protein>
    <submittedName>
        <fullName evidence="3">Uncharacterized protein</fullName>
    </submittedName>
</protein>
<feature type="compositionally biased region" description="Polar residues" evidence="1">
    <location>
        <begin position="315"/>
        <end position="327"/>
    </location>
</feature>
<feature type="region of interest" description="Disordered" evidence="1">
    <location>
        <begin position="315"/>
        <end position="408"/>
    </location>
</feature>
<evidence type="ECO:0000256" key="1">
    <source>
        <dbReference type="SAM" id="MobiDB-lite"/>
    </source>
</evidence>
<keyword evidence="4" id="KW-1185">Reference proteome</keyword>
<keyword evidence="2" id="KW-0812">Transmembrane</keyword>
<dbReference type="OrthoDB" id="3557178at2759"/>
<gene>
    <name evidence="3" type="ORF">K491DRAFT_132736</name>
</gene>
<evidence type="ECO:0000256" key="2">
    <source>
        <dbReference type="SAM" id="Phobius"/>
    </source>
</evidence>
<accession>A0A6A6SRD8</accession>
<keyword evidence="2" id="KW-1133">Transmembrane helix</keyword>
<feature type="compositionally biased region" description="Low complexity" evidence="1">
    <location>
        <begin position="258"/>
        <end position="279"/>
    </location>
</feature>
<feature type="compositionally biased region" description="Polar residues" evidence="1">
    <location>
        <begin position="193"/>
        <end position="213"/>
    </location>
</feature>
<proteinExistence type="predicted"/>
<feature type="region of interest" description="Disordered" evidence="1">
    <location>
        <begin position="258"/>
        <end position="293"/>
    </location>
</feature>
<dbReference type="CDD" id="cd12087">
    <property type="entry name" value="TM_EGFR-like"/>
    <property type="match status" value="1"/>
</dbReference>
<feature type="transmembrane region" description="Helical" evidence="2">
    <location>
        <begin position="224"/>
        <end position="248"/>
    </location>
</feature>
<organism evidence="3 4">
    <name type="scientific">Lophiostoma macrostomum CBS 122681</name>
    <dbReference type="NCBI Taxonomy" id="1314788"/>
    <lineage>
        <taxon>Eukaryota</taxon>
        <taxon>Fungi</taxon>
        <taxon>Dikarya</taxon>
        <taxon>Ascomycota</taxon>
        <taxon>Pezizomycotina</taxon>
        <taxon>Dothideomycetes</taxon>
        <taxon>Pleosporomycetidae</taxon>
        <taxon>Pleosporales</taxon>
        <taxon>Lophiostomataceae</taxon>
        <taxon>Lophiostoma</taxon>
    </lineage>
</organism>
<evidence type="ECO:0000313" key="3">
    <source>
        <dbReference type="EMBL" id="KAF2650396.1"/>
    </source>
</evidence>
<dbReference type="EMBL" id="MU004456">
    <property type="protein sequence ID" value="KAF2650396.1"/>
    <property type="molecule type" value="Genomic_DNA"/>
</dbReference>
<feature type="compositionally biased region" description="Low complexity" evidence="1">
    <location>
        <begin position="181"/>
        <end position="192"/>
    </location>
</feature>
<reference evidence="3" key="1">
    <citation type="journal article" date="2020" name="Stud. Mycol.">
        <title>101 Dothideomycetes genomes: a test case for predicting lifestyles and emergence of pathogens.</title>
        <authorList>
            <person name="Haridas S."/>
            <person name="Albert R."/>
            <person name="Binder M."/>
            <person name="Bloem J."/>
            <person name="Labutti K."/>
            <person name="Salamov A."/>
            <person name="Andreopoulos B."/>
            <person name="Baker S."/>
            <person name="Barry K."/>
            <person name="Bills G."/>
            <person name="Bluhm B."/>
            <person name="Cannon C."/>
            <person name="Castanera R."/>
            <person name="Culley D."/>
            <person name="Daum C."/>
            <person name="Ezra D."/>
            <person name="Gonzalez J."/>
            <person name="Henrissat B."/>
            <person name="Kuo A."/>
            <person name="Liang C."/>
            <person name="Lipzen A."/>
            <person name="Lutzoni F."/>
            <person name="Magnuson J."/>
            <person name="Mondo S."/>
            <person name="Nolan M."/>
            <person name="Ohm R."/>
            <person name="Pangilinan J."/>
            <person name="Park H.-J."/>
            <person name="Ramirez L."/>
            <person name="Alfaro M."/>
            <person name="Sun H."/>
            <person name="Tritt A."/>
            <person name="Yoshinaga Y."/>
            <person name="Zwiers L.-H."/>
            <person name="Turgeon B."/>
            <person name="Goodwin S."/>
            <person name="Spatafora J."/>
            <person name="Crous P."/>
            <person name="Grigoriev I."/>
        </authorList>
    </citation>
    <scope>NUCLEOTIDE SEQUENCE</scope>
    <source>
        <strain evidence="3">CBS 122681</strain>
    </source>
</reference>